<dbReference type="CDD" id="cd00082">
    <property type="entry name" value="HisKA"/>
    <property type="match status" value="1"/>
</dbReference>
<keyword evidence="7" id="KW-0472">Membrane</keyword>
<dbReference type="PANTHER" id="PTHR45453">
    <property type="entry name" value="PHOSPHATE REGULON SENSOR PROTEIN PHOR"/>
    <property type="match status" value="1"/>
</dbReference>
<sequence length="677" mass="77893">MIYPSKSLSKKKEQATSIACSFFLRYLLKTSDRFFTRFLNTEIFNTSWHVLVIGLKLGVLKIVKRSLKSKCLRIFVYMRRKSIGLIIGLMLFALLGVIAMQYYFIHQSYNLKAQLFDEAVNAALNTVVLKAEKKEAIDFIEAQEAKNIRNKQLREKQQREIEEEWQTKAVVERMRRRQRQMEAEYRELESELKRQFPSATLIPNWFYETYMRDPKLKRLVKVSLKQSASGIYQNNSMEIYAERSVTNPKKAKDDSVRYVILDDYANEFAVVVLPPPRDRQLDEQIKRYEEQEKIRQATQFFDSYMSNAQQPATSVIENLANDFELAKQPLKKRINPSYIEAELKEELLHRKINLPFNMVITEGSDDSVLFQMASFNGNFDLKNSYATLLFPNSMIKSSGKLAINFPSRTSLLLGSMGVMLGSSAALLLVLIGCFTYTIFIILRQKKISEMKTDFINNMTHEFKTPVATIMIASESLKDPEIITDAKRVDKLASIIYDENVRLGNHIERVLNIAKIDKGDLKLDKQELNLNDLVAAVVDSMDLQLKKRDAQVDMQIEAANPILYGDEFHLSNVIFNLIDNAIKYSKDIPEITIRTKNVGNHLHIIVADKGIGMSRDQLSKIFDQFYRVSTGNLHDVKGFGLGLSYVHDIIKRMKGTVKVKSEKNKGTEFELILPTIKN</sequence>
<dbReference type="InterPro" id="IPR036097">
    <property type="entry name" value="HisK_dim/P_sf"/>
</dbReference>
<keyword evidence="6" id="KW-0902">Two-component regulatory system</keyword>
<dbReference type="PATRIC" id="fig|743722.3.peg.1428"/>
<dbReference type="InterPro" id="IPR005467">
    <property type="entry name" value="His_kinase_dom"/>
</dbReference>
<dbReference type="GO" id="GO:0004721">
    <property type="term" value="F:phosphoprotein phosphatase activity"/>
    <property type="evidence" value="ECO:0007669"/>
    <property type="project" value="TreeGrafter"/>
</dbReference>
<evidence type="ECO:0000313" key="9">
    <source>
        <dbReference type="EMBL" id="ADZ77896.1"/>
    </source>
</evidence>
<evidence type="ECO:0000256" key="6">
    <source>
        <dbReference type="ARBA" id="ARBA00023012"/>
    </source>
</evidence>
<gene>
    <name evidence="9" type="ordered locus">Sph21_1333</name>
</gene>
<feature type="transmembrane region" description="Helical" evidence="7">
    <location>
        <begin position="83"/>
        <end position="104"/>
    </location>
</feature>
<dbReference type="eggNOG" id="COG2205">
    <property type="taxonomic scope" value="Bacteria"/>
</dbReference>
<evidence type="ECO:0000256" key="3">
    <source>
        <dbReference type="ARBA" id="ARBA00022553"/>
    </source>
</evidence>
<keyword evidence="4" id="KW-0808">Transferase</keyword>
<dbReference type="KEGG" id="shg:Sph21_1333"/>
<comment type="catalytic activity">
    <reaction evidence="1">
        <text>ATP + protein L-histidine = ADP + protein N-phospho-L-histidine.</text>
        <dbReference type="EC" id="2.7.13.3"/>
    </reaction>
</comment>
<dbReference type="GO" id="GO:0016036">
    <property type="term" value="P:cellular response to phosphate starvation"/>
    <property type="evidence" value="ECO:0007669"/>
    <property type="project" value="TreeGrafter"/>
</dbReference>
<evidence type="ECO:0000259" key="8">
    <source>
        <dbReference type="PROSITE" id="PS50109"/>
    </source>
</evidence>
<keyword evidence="5 9" id="KW-0418">Kinase</keyword>
<evidence type="ECO:0000256" key="1">
    <source>
        <dbReference type="ARBA" id="ARBA00000085"/>
    </source>
</evidence>
<dbReference type="SMART" id="SM00387">
    <property type="entry name" value="HATPase_c"/>
    <property type="match status" value="1"/>
</dbReference>
<dbReference type="InterPro" id="IPR003661">
    <property type="entry name" value="HisK_dim/P_dom"/>
</dbReference>
<dbReference type="InterPro" id="IPR004358">
    <property type="entry name" value="Sig_transdc_His_kin-like_C"/>
</dbReference>
<dbReference type="PROSITE" id="PS50109">
    <property type="entry name" value="HIS_KIN"/>
    <property type="match status" value="1"/>
</dbReference>
<dbReference type="CDD" id="cd00075">
    <property type="entry name" value="HATPase"/>
    <property type="match status" value="1"/>
</dbReference>
<dbReference type="EMBL" id="CP002584">
    <property type="protein sequence ID" value="ADZ77896.1"/>
    <property type="molecule type" value="Genomic_DNA"/>
</dbReference>
<dbReference type="EC" id="2.7.13.3" evidence="2"/>
<organism evidence="9">
    <name type="scientific">Sphingobacterium sp. (strain 21)</name>
    <dbReference type="NCBI Taxonomy" id="743722"/>
    <lineage>
        <taxon>Bacteria</taxon>
        <taxon>Pseudomonadati</taxon>
        <taxon>Bacteroidota</taxon>
        <taxon>Sphingobacteriia</taxon>
        <taxon>Sphingobacteriales</taxon>
        <taxon>Sphingobacteriaceae</taxon>
        <taxon>Sphingobacterium</taxon>
    </lineage>
</organism>
<dbReference type="InterPro" id="IPR050351">
    <property type="entry name" value="BphY/WalK/GraS-like"/>
</dbReference>
<evidence type="ECO:0000256" key="5">
    <source>
        <dbReference type="ARBA" id="ARBA00022777"/>
    </source>
</evidence>
<protein>
    <recommendedName>
        <fullName evidence="2">histidine kinase</fullName>
        <ecNumber evidence="2">2.7.13.3</ecNumber>
    </recommendedName>
</protein>
<dbReference type="PRINTS" id="PR00344">
    <property type="entry name" value="BCTRLSENSOR"/>
</dbReference>
<dbReference type="SMART" id="SM00388">
    <property type="entry name" value="HisKA"/>
    <property type="match status" value="1"/>
</dbReference>
<dbReference type="SUPFAM" id="SSF55874">
    <property type="entry name" value="ATPase domain of HSP90 chaperone/DNA topoisomerase II/histidine kinase"/>
    <property type="match status" value="1"/>
</dbReference>
<dbReference type="HOGENOM" id="CLU_026375_1_0_10"/>
<keyword evidence="3" id="KW-0597">Phosphoprotein</keyword>
<dbReference type="Gene3D" id="3.30.565.10">
    <property type="entry name" value="Histidine kinase-like ATPase, C-terminal domain"/>
    <property type="match status" value="1"/>
</dbReference>
<feature type="transmembrane region" description="Helical" evidence="7">
    <location>
        <begin position="411"/>
        <end position="442"/>
    </location>
</feature>
<dbReference type="FunFam" id="3.30.565.10:FF:000006">
    <property type="entry name" value="Sensor histidine kinase WalK"/>
    <property type="match status" value="1"/>
</dbReference>
<evidence type="ECO:0000256" key="2">
    <source>
        <dbReference type="ARBA" id="ARBA00012438"/>
    </source>
</evidence>
<dbReference type="Pfam" id="PF00512">
    <property type="entry name" value="HisKA"/>
    <property type="match status" value="1"/>
</dbReference>
<proteinExistence type="predicted"/>
<evidence type="ECO:0000256" key="4">
    <source>
        <dbReference type="ARBA" id="ARBA00022679"/>
    </source>
</evidence>
<dbReference type="GO" id="GO:0005886">
    <property type="term" value="C:plasma membrane"/>
    <property type="evidence" value="ECO:0007669"/>
    <property type="project" value="TreeGrafter"/>
</dbReference>
<feature type="domain" description="Histidine kinase" evidence="8">
    <location>
        <begin position="457"/>
        <end position="676"/>
    </location>
</feature>
<accession>F4CET2</accession>
<reference evidence="9" key="1">
    <citation type="submission" date="2011-03" db="EMBL/GenBank/DDBJ databases">
        <title>Complete sequence of Sphingobacterium sp. 21.</title>
        <authorList>
            <consortium name="US DOE Joint Genome Institute"/>
            <person name="Lucas S."/>
            <person name="Copeland A."/>
            <person name="Lapidus A."/>
            <person name="Cheng J.-F."/>
            <person name="Goodwin L."/>
            <person name="Pitluck S."/>
            <person name="Davenport K."/>
            <person name="Detter J.C."/>
            <person name="Han C."/>
            <person name="Tapia R."/>
            <person name="Land M."/>
            <person name="Hauser L."/>
            <person name="Kyrpides N."/>
            <person name="Ivanova N."/>
            <person name="Ovchinnikova G."/>
            <person name="Pagani I."/>
            <person name="Siebers A.K."/>
            <person name="Allgaier M."/>
            <person name="Thelen M.P."/>
            <person name="Hugenholtz P."/>
            <person name="Woyke T."/>
        </authorList>
    </citation>
    <scope>NUCLEOTIDE SEQUENCE</scope>
    <source>
        <strain evidence="9">21</strain>
    </source>
</reference>
<dbReference type="GO" id="GO:0000155">
    <property type="term" value="F:phosphorelay sensor kinase activity"/>
    <property type="evidence" value="ECO:0007669"/>
    <property type="project" value="InterPro"/>
</dbReference>
<dbReference type="STRING" id="743722.Sph21_1333"/>
<dbReference type="AlphaFoldDB" id="F4CET2"/>
<dbReference type="Pfam" id="PF02518">
    <property type="entry name" value="HATPase_c"/>
    <property type="match status" value="1"/>
</dbReference>
<evidence type="ECO:0000256" key="7">
    <source>
        <dbReference type="SAM" id="Phobius"/>
    </source>
</evidence>
<dbReference type="Gene3D" id="1.10.287.130">
    <property type="match status" value="1"/>
</dbReference>
<name>F4CET2_SPHS2</name>
<keyword evidence="7" id="KW-0812">Transmembrane</keyword>
<dbReference type="InterPro" id="IPR036890">
    <property type="entry name" value="HATPase_C_sf"/>
</dbReference>
<dbReference type="InterPro" id="IPR003594">
    <property type="entry name" value="HATPase_dom"/>
</dbReference>
<dbReference type="PANTHER" id="PTHR45453:SF1">
    <property type="entry name" value="PHOSPHATE REGULON SENSOR PROTEIN PHOR"/>
    <property type="match status" value="1"/>
</dbReference>
<dbReference type="SUPFAM" id="SSF47384">
    <property type="entry name" value="Homodimeric domain of signal transducing histidine kinase"/>
    <property type="match status" value="1"/>
</dbReference>
<keyword evidence="7" id="KW-1133">Transmembrane helix</keyword>